<organism evidence="1 2">
    <name type="scientific">Caenorhabditis remanei</name>
    <name type="common">Caenorhabditis vulgaris</name>
    <dbReference type="NCBI Taxonomy" id="31234"/>
    <lineage>
        <taxon>Eukaryota</taxon>
        <taxon>Metazoa</taxon>
        <taxon>Ecdysozoa</taxon>
        <taxon>Nematoda</taxon>
        <taxon>Chromadorea</taxon>
        <taxon>Rhabditida</taxon>
        <taxon>Rhabditina</taxon>
        <taxon>Rhabditomorpha</taxon>
        <taxon>Rhabditoidea</taxon>
        <taxon>Rhabditidae</taxon>
        <taxon>Peloderinae</taxon>
        <taxon>Caenorhabditis</taxon>
    </lineage>
</organism>
<dbReference type="CTD" id="78776642"/>
<dbReference type="RefSeq" id="XP_053581350.1">
    <property type="nucleotide sequence ID" value="XM_053732437.1"/>
</dbReference>
<sequence>MSNEPSTSESIITLPDIIVSYLNRIKDKFCCSLTTKNPAHLDLKYYTSKKTRMFSLQSAKSVGIRLSFTTTTWHLVMAAKRSFEGLLLLERL</sequence>
<protein>
    <submittedName>
        <fullName evidence="1">Uncharacterized protein</fullName>
    </submittedName>
</protein>
<evidence type="ECO:0000313" key="2">
    <source>
        <dbReference type="Proteomes" id="UP000483820"/>
    </source>
</evidence>
<gene>
    <name evidence="1" type="ORF">GCK72_018185</name>
</gene>
<accession>A0A6A5GA39</accession>
<dbReference type="EMBL" id="WUAV01000005">
    <property type="protein sequence ID" value="KAF1751631.1"/>
    <property type="molecule type" value="Genomic_DNA"/>
</dbReference>
<name>A0A6A5GA39_CAERE</name>
<reference evidence="1 2" key="1">
    <citation type="submission" date="2019-12" db="EMBL/GenBank/DDBJ databases">
        <title>Chromosome-level assembly of the Caenorhabditis remanei genome.</title>
        <authorList>
            <person name="Teterina A.A."/>
            <person name="Willis J.H."/>
            <person name="Phillips P.C."/>
        </authorList>
    </citation>
    <scope>NUCLEOTIDE SEQUENCE [LARGE SCALE GENOMIC DNA]</scope>
    <source>
        <strain evidence="1 2">PX506</strain>
        <tissue evidence="1">Whole organism</tissue>
    </source>
</reference>
<dbReference type="AlphaFoldDB" id="A0A6A5GA39"/>
<comment type="caution">
    <text evidence="1">The sequence shown here is derived from an EMBL/GenBank/DDBJ whole genome shotgun (WGS) entry which is preliminary data.</text>
</comment>
<dbReference type="Proteomes" id="UP000483820">
    <property type="component" value="Chromosome V"/>
</dbReference>
<proteinExistence type="predicted"/>
<evidence type="ECO:0000313" key="1">
    <source>
        <dbReference type="EMBL" id="KAF1751631.1"/>
    </source>
</evidence>
<dbReference type="KEGG" id="crq:GCK72_018185"/>
<dbReference type="GeneID" id="78776642"/>